<evidence type="ECO:0000313" key="3">
    <source>
        <dbReference type="Proteomes" id="UP001153069"/>
    </source>
</evidence>
<feature type="transmembrane region" description="Helical" evidence="1">
    <location>
        <begin position="38"/>
        <end position="56"/>
    </location>
</feature>
<keyword evidence="1" id="KW-1133">Transmembrane helix</keyword>
<reference evidence="2" key="1">
    <citation type="submission" date="2020-06" db="EMBL/GenBank/DDBJ databases">
        <authorList>
            <consortium name="Plant Systems Biology data submission"/>
        </authorList>
    </citation>
    <scope>NUCLEOTIDE SEQUENCE</scope>
    <source>
        <strain evidence="2">D6</strain>
    </source>
</reference>
<feature type="transmembrane region" description="Helical" evidence="1">
    <location>
        <begin position="135"/>
        <end position="154"/>
    </location>
</feature>
<dbReference type="Proteomes" id="UP001153069">
    <property type="component" value="Unassembled WGS sequence"/>
</dbReference>
<evidence type="ECO:0000256" key="1">
    <source>
        <dbReference type="SAM" id="Phobius"/>
    </source>
</evidence>
<accession>A0A9N8EAQ2</accession>
<comment type="caution">
    <text evidence="2">The sequence shown here is derived from an EMBL/GenBank/DDBJ whole genome shotgun (WGS) entry which is preliminary data.</text>
</comment>
<proteinExistence type="predicted"/>
<keyword evidence="1" id="KW-0812">Transmembrane</keyword>
<keyword evidence="3" id="KW-1185">Reference proteome</keyword>
<feature type="transmembrane region" description="Helical" evidence="1">
    <location>
        <begin position="101"/>
        <end position="123"/>
    </location>
</feature>
<protein>
    <submittedName>
        <fullName evidence="2">Uncharacterized protein</fullName>
    </submittedName>
</protein>
<name>A0A9N8EAQ2_9STRA</name>
<dbReference type="EMBL" id="CAICTM010000684">
    <property type="protein sequence ID" value="CAB9514939.1"/>
    <property type="molecule type" value="Genomic_DNA"/>
</dbReference>
<dbReference type="AlphaFoldDB" id="A0A9N8EAQ2"/>
<feature type="transmembrane region" description="Helical" evidence="1">
    <location>
        <begin position="12"/>
        <end position="32"/>
    </location>
</feature>
<organism evidence="2 3">
    <name type="scientific">Seminavis robusta</name>
    <dbReference type="NCBI Taxonomy" id="568900"/>
    <lineage>
        <taxon>Eukaryota</taxon>
        <taxon>Sar</taxon>
        <taxon>Stramenopiles</taxon>
        <taxon>Ochrophyta</taxon>
        <taxon>Bacillariophyta</taxon>
        <taxon>Bacillariophyceae</taxon>
        <taxon>Bacillariophycidae</taxon>
        <taxon>Naviculales</taxon>
        <taxon>Naviculaceae</taxon>
        <taxon>Seminavis</taxon>
    </lineage>
</organism>
<evidence type="ECO:0000313" key="2">
    <source>
        <dbReference type="EMBL" id="CAB9514939.1"/>
    </source>
</evidence>
<gene>
    <name evidence="2" type="ORF">SEMRO_685_G186860.1</name>
</gene>
<sequence length="156" mass="16867">MVERKPVTKKPSWLTGVIVPTIAGIPVGFVLQNIMASLAWYVLAGWQAMFAVALVAERAPVYGTTSIPQARRLCELYGLSWLGMTLVTLLAMAELPNNNTLAIYMLAINLVCTYGFSIAAGPIRLVNANDNEMMLVPINSFVVAWASTGLYLSATT</sequence>
<feature type="transmembrane region" description="Helical" evidence="1">
    <location>
        <begin position="76"/>
        <end position="95"/>
    </location>
</feature>
<keyword evidence="1" id="KW-0472">Membrane</keyword>